<keyword evidence="1" id="KW-0472">Membrane</keyword>
<keyword evidence="1" id="KW-0812">Transmembrane</keyword>
<dbReference type="EMBL" id="QYTV02000004">
    <property type="protein sequence ID" value="RST74062.1"/>
    <property type="molecule type" value="Genomic_DNA"/>
</dbReference>
<protein>
    <submittedName>
        <fullName evidence="2">Uncharacterized protein</fullName>
    </submittedName>
</protein>
<sequence>MAVYATIHQVCSVPKNLVTLFMRGSSVPFLFIAFVETLQAFIILLAIFFVIDAICRKFGWNRLNDDDVNYWD</sequence>
<comment type="caution">
    <text evidence="2">The sequence shown here is derived from an EMBL/GenBank/DDBJ whole genome shotgun (WGS) entry which is preliminary data.</text>
</comment>
<gene>
    <name evidence="2" type="ORF">D4T97_010270</name>
</gene>
<keyword evidence="3" id="KW-1185">Reference proteome</keyword>
<name>A0A429XZ55_9BACI</name>
<dbReference type="AlphaFoldDB" id="A0A429XZ55"/>
<keyword evidence="1" id="KW-1133">Transmembrane helix</keyword>
<dbReference type="Proteomes" id="UP000287156">
    <property type="component" value="Unassembled WGS sequence"/>
</dbReference>
<dbReference type="RefSeq" id="WP_126050352.1">
    <property type="nucleotide sequence ID" value="NZ_QYTV02000004.1"/>
</dbReference>
<feature type="transmembrane region" description="Helical" evidence="1">
    <location>
        <begin position="29"/>
        <end position="54"/>
    </location>
</feature>
<organism evidence="2 3">
    <name type="scientific">Siminovitchia acidinfaciens</name>
    <dbReference type="NCBI Taxonomy" id="2321395"/>
    <lineage>
        <taxon>Bacteria</taxon>
        <taxon>Bacillati</taxon>
        <taxon>Bacillota</taxon>
        <taxon>Bacilli</taxon>
        <taxon>Bacillales</taxon>
        <taxon>Bacillaceae</taxon>
        <taxon>Siminovitchia</taxon>
    </lineage>
</organism>
<accession>A0A429XZ55</accession>
<evidence type="ECO:0000313" key="2">
    <source>
        <dbReference type="EMBL" id="RST74062.1"/>
    </source>
</evidence>
<evidence type="ECO:0000313" key="3">
    <source>
        <dbReference type="Proteomes" id="UP000287156"/>
    </source>
</evidence>
<evidence type="ECO:0000256" key="1">
    <source>
        <dbReference type="SAM" id="Phobius"/>
    </source>
</evidence>
<proteinExistence type="predicted"/>
<reference evidence="2" key="1">
    <citation type="submission" date="2018-12" db="EMBL/GenBank/DDBJ databases">
        <authorList>
            <person name="Sun L."/>
            <person name="Chen Z."/>
        </authorList>
    </citation>
    <scope>NUCLEOTIDE SEQUENCE [LARGE SCALE GENOMIC DNA]</scope>
    <source>
        <strain evidence="2">3-2-2</strain>
    </source>
</reference>